<dbReference type="GO" id="GO:0006493">
    <property type="term" value="P:protein O-linked glycosylation"/>
    <property type="evidence" value="ECO:0007669"/>
    <property type="project" value="InterPro"/>
</dbReference>
<dbReference type="OrthoDB" id="9991317at2759"/>
<dbReference type="EMBL" id="LWCA01001898">
    <property type="protein sequence ID" value="OAF64357.1"/>
    <property type="molecule type" value="Genomic_DNA"/>
</dbReference>
<accession>A0A177AQS4</accession>
<dbReference type="PANTHER" id="PTHR44366">
    <property type="entry name" value="UDP-N-ACETYLGLUCOSAMINE--PEPTIDE N-ACETYLGLUCOSAMINYLTRANSFERASE 110 KDA SUBUNIT"/>
    <property type="match status" value="1"/>
</dbReference>
<dbReference type="GO" id="GO:0097363">
    <property type="term" value="F:protein O-acetylglucosaminyltransferase activity"/>
    <property type="evidence" value="ECO:0007669"/>
    <property type="project" value="TreeGrafter"/>
</dbReference>
<keyword evidence="1" id="KW-0802">TPR repeat</keyword>
<feature type="repeat" description="TPR" evidence="1">
    <location>
        <begin position="54"/>
        <end position="87"/>
    </location>
</feature>
<dbReference type="Proteomes" id="UP000078046">
    <property type="component" value="Unassembled WGS sequence"/>
</dbReference>
<name>A0A177AQS4_9BILA</name>
<evidence type="ECO:0000313" key="2">
    <source>
        <dbReference type="EMBL" id="OAF64357.1"/>
    </source>
</evidence>
<dbReference type="InterPro" id="IPR011990">
    <property type="entry name" value="TPR-like_helical_dom_sf"/>
</dbReference>
<dbReference type="Pfam" id="PF13414">
    <property type="entry name" value="TPR_11"/>
    <property type="match status" value="1"/>
</dbReference>
<feature type="repeat" description="TPR" evidence="1">
    <location>
        <begin position="156"/>
        <end position="189"/>
    </location>
</feature>
<evidence type="ECO:0000313" key="3">
    <source>
        <dbReference type="Proteomes" id="UP000078046"/>
    </source>
</evidence>
<dbReference type="PROSITE" id="PS50005">
    <property type="entry name" value="TPR"/>
    <property type="match status" value="3"/>
</dbReference>
<protein>
    <submittedName>
        <fullName evidence="2">Uncharacterized protein</fullName>
    </submittedName>
</protein>
<dbReference type="InterPro" id="IPR019734">
    <property type="entry name" value="TPR_rpt"/>
</dbReference>
<dbReference type="InterPro" id="IPR037919">
    <property type="entry name" value="OGT"/>
</dbReference>
<sequence length="215" mass="24475">MINGYEANHQTRVINVMADRNFLYYRRSANVNMQDLHNTEKLCMNVLSNDPRNVSALLLLATLYLRSGSLEKAMRYANLVIDRNPTIPEPYDLRGNIFRTAGNLKLAVDNYRYSVHVRSDYVSGYINLGGAYVANEQLQAAIESYSTVLRINPNLYCVRSDLGNVFKILGKLEEAKRCYLKAIETKPEFAVAWSNLGCIFSAQGDVWLAIHHFEK</sequence>
<dbReference type="Pfam" id="PF13181">
    <property type="entry name" value="TPR_8"/>
    <property type="match status" value="1"/>
</dbReference>
<proteinExistence type="predicted"/>
<dbReference type="Pfam" id="PF13432">
    <property type="entry name" value="TPR_16"/>
    <property type="match status" value="1"/>
</dbReference>
<keyword evidence="3" id="KW-1185">Reference proteome</keyword>
<organism evidence="2 3">
    <name type="scientific">Intoshia linei</name>
    <dbReference type="NCBI Taxonomy" id="1819745"/>
    <lineage>
        <taxon>Eukaryota</taxon>
        <taxon>Metazoa</taxon>
        <taxon>Spiralia</taxon>
        <taxon>Lophotrochozoa</taxon>
        <taxon>Mesozoa</taxon>
        <taxon>Orthonectida</taxon>
        <taxon>Rhopaluridae</taxon>
        <taxon>Intoshia</taxon>
    </lineage>
</organism>
<gene>
    <name evidence="2" type="ORF">A3Q56_07931</name>
</gene>
<dbReference type="Gene3D" id="1.25.40.10">
    <property type="entry name" value="Tetratricopeptide repeat domain"/>
    <property type="match status" value="1"/>
</dbReference>
<reference evidence="2 3" key="1">
    <citation type="submission" date="2016-04" db="EMBL/GenBank/DDBJ databases">
        <title>The genome of Intoshia linei affirms orthonectids as highly simplified spiralians.</title>
        <authorList>
            <person name="Mikhailov K.V."/>
            <person name="Slusarev G.S."/>
            <person name="Nikitin M.A."/>
            <person name="Logacheva M.D."/>
            <person name="Penin A."/>
            <person name="Aleoshin V."/>
            <person name="Panchin Y.V."/>
        </authorList>
    </citation>
    <scope>NUCLEOTIDE SEQUENCE [LARGE SCALE GENOMIC DNA]</scope>
    <source>
        <strain evidence="2">Intl2013</strain>
        <tissue evidence="2">Whole animal</tissue>
    </source>
</reference>
<feature type="non-terminal residue" evidence="2">
    <location>
        <position position="215"/>
    </location>
</feature>
<comment type="caution">
    <text evidence="2">The sequence shown here is derived from an EMBL/GenBank/DDBJ whole genome shotgun (WGS) entry which is preliminary data.</text>
</comment>
<feature type="repeat" description="TPR" evidence="1">
    <location>
        <begin position="122"/>
        <end position="155"/>
    </location>
</feature>
<evidence type="ECO:0000256" key="1">
    <source>
        <dbReference type="PROSITE-ProRule" id="PRU00339"/>
    </source>
</evidence>
<dbReference type="PANTHER" id="PTHR44366:SF1">
    <property type="entry name" value="UDP-N-ACETYLGLUCOSAMINE--PEPTIDE N-ACETYLGLUCOSAMINYLTRANSFERASE 110 KDA SUBUNIT"/>
    <property type="match status" value="1"/>
</dbReference>
<dbReference type="SUPFAM" id="SSF48452">
    <property type="entry name" value="TPR-like"/>
    <property type="match status" value="1"/>
</dbReference>
<dbReference type="AlphaFoldDB" id="A0A177AQS4"/>
<dbReference type="SMART" id="SM00028">
    <property type="entry name" value="TPR"/>
    <property type="match status" value="4"/>
</dbReference>